<keyword evidence="8" id="KW-1185">Reference proteome</keyword>
<dbReference type="PANTHER" id="PTHR43261">
    <property type="entry name" value="TRANSLATION ELONGATION FACTOR G-RELATED"/>
    <property type="match status" value="1"/>
</dbReference>
<name>A0A8I0PDM8_9ACTN</name>
<dbReference type="InterPro" id="IPR009000">
    <property type="entry name" value="Transl_B-barrel_sf"/>
</dbReference>
<feature type="domain" description="Tr-type G" evidence="6">
    <location>
        <begin position="2"/>
        <end position="248"/>
    </location>
</feature>
<keyword evidence="2" id="KW-0648">Protein biosynthesis</keyword>
<dbReference type="PRINTS" id="PR01037">
    <property type="entry name" value="TCRTETOQM"/>
</dbReference>
<comment type="caution">
    <text evidence="7">The sequence shown here is derived from an EMBL/GenBank/DDBJ whole genome shotgun (WGS) entry which is preliminary data.</text>
</comment>
<reference evidence="7 8" key="1">
    <citation type="submission" date="2020-10" db="EMBL/GenBank/DDBJ databases">
        <title>Sequencing the genomes of 1000 actinobacteria strains.</title>
        <authorList>
            <person name="Klenk H.-P."/>
        </authorList>
    </citation>
    <scope>NUCLEOTIDE SEQUENCE [LARGE SCALE GENOMIC DNA]</scope>
    <source>
        <strain evidence="7 8">DSM 41803</strain>
    </source>
</reference>
<dbReference type="Pfam" id="PF00679">
    <property type="entry name" value="EFG_C"/>
    <property type="match status" value="1"/>
</dbReference>
<evidence type="ECO:0000256" key="5">
    <source>
        <dbReference type="SAM" id="MobiDB-lite"/>
    </source>
</evidence>
<keyword evidence="4" id="KW-0046">Antibiotic resistance</keyword>
<dbReference type="SUPFAM" id="SSF54980">
    <property type="entry name" value="EF-G C-terminal domain-like"/>
    <property type="match status" value="2"/>
</dbReference>
<gene>
    <name evidence="7" type="ORF">H4687_008261</name>
</gene>
<evidence type="ECO:0000256" key="1">
    <source>
        <dbReference type="ARBA" id="ARBA00022741"/>
    </source>
</evidence>
<dbReference type="AlphaFoldDB" id="A0A8I0PDM8"/>
<proteinExistence type="predicted"/>
<dbReference type="InterPro" id="IPR014721">
    <property type="entry name" value="Ribsml_uS5_D2-typ_fold_subgr"/>
</dbReference>
<dbReference type="InterPro" id="IPR031157">
    <property type="entry name" value="G_TR_CS"/>
</dbReference>
<evidence type="ECO:0000313" key="7">
    <source>
        <dbReference type="EMBL" id="MBE1602132.1"/>
    </source>
</evidence>
<dbReference type="InterPro" id="IPR041095">
    <property type="entry name" value="EFG_II"/>
</dbReference>
<dbReference type="InterPro" id="IPR005517">
    <property type="entry name" value="Transl_elong_EFG/EF2_IV"/>
</dbReference>
<dbReference type="InterPro" id="IPR027417">
    <property type="entry name" value="P-loop_NTPase"/>
</dbReference>
<dbReference type="SUPFAM" id="SSF52540">
    <property type="entry name" value="P-loop containing nucleoside triphosphate hydrolases"/>
    <property type="match status" value="1"/>
</dbReference>
<dbReference type="PROSITE" id="PS51722">
    <property type="entry name" value="G_TR_2"/>
    <property type="match status" value="1"/>
</dbReference>
<dbReference type="Pfam" id="PF03764">
    <property type="entry name" value="EFG_IV"/>
    <property type="match status" value="1"/>
</dbReference>
<dbReference type="GO" id="GO:0046677">
    <property type="term" value="P:response to antibiotic"/>
    <property type="evidence" value="ECO:0007669"/>
    <property type="project" value="UniProtKB-KW"/>
</dbReference>
<dbReference type="GO" id="GO:0003924">
    <property type="term" value="F:GTPase activity"/>
    <property type="evidence" value="ECO:0007669"/>
    <property type="project" value="InterPro"/>
</dbReference>
<dbReference type="InterPro" id="IPR020568">
    <property type="entry name" value="Ribosomal_Su5_D2-typ_SF"/>
</dbReference>
<evidence type="ECO:0000256" key="4">
    <source>
        <dbReference type="ARBA" id="ARBA00023251"/>
    </source>
</evidence>
<dbReference type="PRINTS" id="PR00315">
    <property type="entry name" value="ELONGATNFCT"/>
</dbReference>
<evidence type="ECO:0000313" key="8">
    <source>
        <dbReference type="Proteomes" id="UP000629287"/>
    </source>
</evidence>
<feature type="region of interest" description="Disordered" evidence="5">
    <location>
        <begin position="245"/>
        <end position="266"/>
    </location>
</feature>
<dbReference type="CDD" id="cd04168">
    <property type="entry name" value="TetM_like"/>
    <property type="match status" value="1"/>
</dbReference>
<dbReference type="GO" id="GO:0006412">
    <property type="term" value="P:translation"/>
    <property type="evidence" value="ECO:0007669"/>
    <property type="project" value="UniProtKB-KW"/>
</dbReference>
<dbReference type="SUPFAM" id="SSF50447">
    <property type="entry name" value="Translation proteins"/>
    <property type="match status" value="1"/>
</dbReference>
<dbReference type="Gene3D" id="3.30.70.870">
    <property type="entry name" value="Elongation Factor G (Translational Gtpase), domain 3"/>
    <property type="match status" value="1"/>
</dbReference>
<dbReference type="InterPro" id="IPR005225">
    <property type="entry name" value="Small_GTP-bd"/>
</dbReference>
<dbReference type="GO" id="GO:0032790">
    <property type="term" value="P:ribosome disassembly"/>
    <property type="evidence" value="ECO:0007669"/>
    <property type="project" value="TreeGrafter"/>
</dbReference>
<dbReference type="GO" id="GO:0005525">
    <property type="term" value="F:GTP binding"/>
    <property type="evidence" value="ECO:0007669"/>
    <property type="project" value="UniProtKB-KW"/>
</dbReference>
<evidence type="ECO:0000256" key="2">
    <source>
        <dbReference type="ARBA" id="ARBA00022917"/>
    </source>
</evidence>
<dbReference type="InterPro" id="IPR035647">
    <property type="entry name" value="EFG_III/V"/>
</dbReference>
<dbReference type="Gene3D" id="3.40.50.300">
    <property type="entry name" value="P-loop containing nucleotide triphosphate hydrolases"/>
    <property type="match status" value="1"/>
</dbReference>
<protein>
    <submittedName>
        <fullName evidence="7">Ribosomal protection tetracycline resistance protein</fullName>
    </submittedName>
</protein>
<dbReference type="Proteomes" id="UP000629287">
    <property type="component" value="Unassembled WGS sequence"/>
</dbReference>
<dbReference type="CDD" id="cd01684">
    <property type="entry name" value="Tet_like_IV"/>
    <property type="match status" value="1"/>
</dbReference>
<dbReference type="FunFam" id="3.40.50.300:FF:002549">
    <property type="entry name" value="Tetracycline resistance protein, GTP-binding elongation family"/>
    <property type="match status" value="1"/>
</dbReference>
<dbReference type="CDD" id="cd03690">
    <property type="entry name" value="Tet_II"/>
    <property type="match status" value="1"/>
</dbReference>
<keyword evidence="3" id="KW-0342">GTP-binding</keyword>
<evidence type="ECO:0000256" key="3">
    <source>
        <dbReference type="ARBA" id="ARBA00023134"/>
    </source>
</evidence>
<sequence>MSRTLNLGILAHVDAGKTSLTERLLHTVGVIDEIGSVDEGSTRTDTLALERRRGITIKSAVVSFAIDDLTVNLIDTPGHPDFIAEVERVLDVLDGAVLVVSAVEGVQAQTRVLMRTLRRLRIPTLIFVNKIDRRGARHQDLLESIAARLTPGIVPMGEVAGLGTPEAHFLPYDPLPPRLLELLAEYDDDLLAAYVDDGTAVPETRLRAALAARTGGSLVHPVFHGSAITGSGIAELVDGIRELLPSTDADHGGDTAGGGDGEAAAPPSGTVFKVERGPAGEKIAYVRMFDGTVRVRDRLAFRDGAREGKVTAISVFEGGADVRATAVSAGRIARLWGLADIRIGDTVGVPRERAAAAHGHHFAPPTLETVVLPARAEDGAALHLALTQLAEQDPLIGLRHDELRREISVSLYGEVQKEVVQATLADEYGLDVTFRETTTICVERLAGVGAAVEFNKKDGNPFLATVGLRVEPAPAGSGVAFRLEVELGSMPYAFFKAVEDTVRETLEQGLHGWRVPDCTVTMTHSGYSPRQSHAHQGFDKSMSSTGADFRGLTPLVLTDALRRAGTRVHEPMHRFRIDAPADTLGAVLPVLAALRAVPRETRTSGAAVRLEGLVPAAGVHALEQRLPGPTNGEGELETAFDHYAPVGRAAVPSRPRTDLNPLDRKEYLLHLTRRTGV</sequence>
<organism evidence="7 8">
    <name type="scientific">Streptomyces stelliscabiei</name>
    <dbReference type="NCBI Taxonomy" id="146820"/>
    <lineage>
        <taxon>Bacteria</taxon>
        <taxon>Bacillati</taxon>
        <taxon>Actinomycetota</taxon>
        <taxon>Actinomycetes</taxon>
        <taxon>Kitasatosporales</taxon>
        <taxon>Streptomycetaceae</taxon>
        <taxon>Streptomyces</taxon>
    </lineage>
</organism>
<dbReference type="PANTHER" id="PTHR43261:SF1">
    <property type="entry name" value="RIBOSOME-RELEASING FACTOR 2, MITOCHONDRIAL"/>
    <property type="match status" value="1"/>
</dbReference>
<dbReference type="InterPro" id="IPR000795">
    <property type="entry name" value="T_Tr_GTP-bd_dom"/>
</dbReference>
<dbReference type="GeneID" id="86832721"/>
<dbReference type="Gene3D" id="3.30.230.10">
    <property type="match status" value="1"/>
</dbReference>
<dbReference type="InterPro" id="IPR000640">
    <property type="entry name" value="EFG_V-like"/>
</dbReference>
<dbReference type="SMART" id="SM00889">
    <property type="entry name" value="EFG_IV"/>
    <property type="match status" value="1"/>
</dbReference>
<dbReference type="SUPFAM" id="SSF54211">
    <property type="entry name" value="Ribosomal protein S5 domain 2-like"/>
    <property type="match status" value="1"/>
</dbReference>
<evidence type="ECO:0000259" key="6">
    <source>
        <dbReference type="PROSITE" id="PS51722"/>
    </source>
</evidence>
<dbReference type="Pfam" id="PF00009">
    <property type="entry name" value="GTP_EFTU"/>
    <property type="match status" value="1"/>
</dbReference>
<keyword evidence="1" id="KW-0547">Nucleotide-binding</keyword>
<dbReference type="Pfam" id="PF14492">
    <property type="entry name" value="EFG_III"/>
    <property type="match status" value="1"/>
</dbReference>
<accession>A0A8I0PDM8</accession>
<dbReference type="Gene3D" id="2.40.30.10">
    <property type="entry name" value="Translation factors"/>
    <property type="match status" value="1"/>
</dbReference>
<dbReference type="PROSITE" id="PS00301">
    <property type="entry name" value="G_TR_1"/>
    <property type="match status" value="1"/>
</dbReference>
<dbReference type="NCBIfam" id="TIGR00231">
    <property type="entry name" value="small_GTP"/>
    <property type="match status" value="1"/>
</dbReference>
<dbReference type="EMBL" id="JADBGF010000001">
    <property type="protein sequence ID" value="MBE1602132.1"/>
    <property type="molecule type" value="Genomic_DNA"/>
</dbReference>
<dbReference type="RefSeq" id="WP_046915797.1">
    <property type="nucleotide sequence ID" value="NZ_JADBGF010000001.1"/>
</dbReference>